<gene>
    <name evidence="1" type="ORF">ACD_80C00149G0003</name>
</gene>
<dbReference type="EMBL" id="AMFJ01036156">
    <property type="protein sequence ID" value="EKD24817.1"/>
    <property type="molecule type" value="Genomic_DNA"/>
</dbReference>
<reference evidence="1" key="1">
    <citation type="journal article" date="2012" name="Science">
        <title>Fermentation, hydrogen, and sulfur metabolism in multiple uncultivated bacterial phyla.</title>
        <authorList>
            <person name="Wrighton K.C."/>
            <person name="Thomas B.C."/>
            <person name="Sharon I."/>
            <person name="Miller C.S."/>
            <person name="Castelle C.J."/>
            <person name="VerBerkmoes N.C."/>
            <person name="Wilkins M.J."/>
            <person name="Hettich R.L."/>
            <person name="Lipton M.S."/>
            <person name="Williams K.H."/>
            <person name="Long P.E."/>
            <person name="Banfield J.F."/>
        </authorList>
    </citation>
    <scope>NUCLEOTIDE SEQUENCE [LARGE SCALE GENOMIC DNA]</scope>
</reference>
<protein>
    <submittedName>
        <fullName evidence="1">Uncharacterized protein</fullName>
    </submittedName>
</protein>
<dbReference type="AlphaFoldDB" id="K1XI62"/>
<name>K1XI62_9BACT</name>
<organism evidence="1">
    <name type="scientific">uncultured bacterium</name>
    <name type="common">gcode 4</name>
    <dbReference type="NCBI Taxonomy" id="1234023"/>
    <lineage>
        <taxon>Bacteria</taxon>
        <taxon>environmental samples</taxon>
    </lineage>
</organism>
<evidence type="ECO:0000313" key="1">
    <source>
        <dbReference type="EMBL" id="EKD24817.1"/>
    </source>
</evidence>
<comment type="caution">
    <text evidence="1">The sequence shown here is derived from an EMBL/GenBank/DDBJ whole genome shotgun (WGS) entry which is preliminary data.</text>
</comment>
<sequence length="153" mass="18050">MKKFISNEDFVRDFFIEALQEKHILNNLTVILSLVKKYGHKLNISDSYLQLISKEYPQIVKLYELLHALGKTNTKDLNSIIKICKKIYVQYRKEFTITSDISTQEVLKGYINTKFPNADVTTSNTSSLEIDIKGEWYRYHRNLNKDLNILLWQ</sequence>
<proteinExistence type="predicted"/>
<accession>K1XI62</accession>